<feature type="transmembrane region" description="Helical" evidence="6">
    <location>
        <begin position="12"/>
        <end position="35"/>
    </location>
</feature>
<dbReference type="GO" id="GO:0005886">
    <property type="term" value="C:plasma membrane"/>
    <property type="evidence" value="ECO:0007669"/>
    <property type="project" value="UniProtKB-SubCell"/>
</dbReference>
<dbReference type="Proteomes" id="UP000617426">
    <property type="component" value="Unassembled WGS sequence"/>
</dbReference>
<comment type="caution">
    <text evidence="8">The sequence shown here is derived from an EMBL/GenBank/DDBJ whole genome shotgun (WGS) entry which is preliminary data.</text>
</comment>
<evidence type="ECO:0000256" key="5">
    <source>
        <dbReference type="ARBA" id="ARBA00023136"/>
    </source>
</evidence>
<dbReference type="Pfam" id="PF12696">
    <property type="entry name" value="TraG-D_C"/>
    <property type="match status" value="1"/>
</dbReference>
<protein>
    <submittedName>
        <fullName evidence="8">Type IV secretory pathway TraG/TraD family ATPase VirD4</fullName>
    </submittedName>
</protein>
<proteinExistence type="predicted"/>
<dbReference type="InterPro" id="IPR027417">
    <property type="entry name" value="P-loop_NTPase"/>
</dbReference>
<reference evidence="8" key="1">
    <citation type="submission" date="2020-08" db="EMBL/GenBank/DDBJ databases">
        <title>Sequencing the genomes of 1000 actinobacteria strains.</title>
        <authorList>
            <person name="Klenk H.-P."/>
        </authorList>
    </citation>
    <scope>NUCLEOTIDE SEQUENCE</scope>
    <source>
        <strain evidence="8">DSM 10695</strain>
    </source>
</reference>
<evidence type="ECO:0000256" key="2">
    <source>
        <dbReference type="ARBA" id="ARBA00022475"/>
    </source>
</evidence>
<comment type="subcellular location">
    <subcellularLocation>
        <location evidence="1">Cell membrane</location>
        <topology evidence="1">Multi-pass membrane protein</topology>
    </subcellularLocation>
</comment>
<feature type="domain" description="TraD/TraG TraM recognition site" evidence="7">
    <location>
        <begin position="401"/>
        <end position="520"/>
    </location>
</feature>
<evidence type="ECO:0000256" key="1">
    <source>
        <dbReference type="ARBA" id="ARBA00004651"/>
    </source>
</evidence>
<name>A0A923E8F0_9ACTO</name>
<feature type="transmembrane region" description="Helical" evidence="6">
    <location>
        <begin position="66"/>
        <end position="89"/>
    </location>
</feature>
<evidence type="ECO:0000313" key="9">
    <source>
        <dbReference type="Proteomes" id="UP000617426"/>
    </source>
</evidence>
<keyword evidence="4 6" id="KW-1133">Transmembrane helix</keyword>
<accession>A0A923E8F0</accession>
<dbReference type="InterPro" id="IPR032689">
    <property type="entry name" value="TraG-D_C"/>
</dbReference>
<dbReference type="SUPFAM" id="SSF52540">
    <property type="entry name" value="P-loop containing nucleoside triphosphate hydrolases"/>
    <property type="match status" value="1"/>
</dbReference>
<keyword evidence="9" id="KW-1185">Reference proteome</keyword>
<dbReference type="RefSeq" id="WP_184453810.1">
    <property type="nucleotide sequence ID" value="NZ_JACHMK010000001.1"/>
</dbReference>
<evidence type="ECO:0000256" key="3">
    <source>
        <dbReference type="ARBA" id="ARBA00022692"/>
    </source>
</evidence>
<keyword evidence="2" id="KW-1003">Cell membrane</keyword>
<evidence type="ECO:0000256" key="6">
    <source>
        <dbReference type="SAM" id="Phobius"/>
    </source>
</evidence>
<dbReference type="PANTHER" id="PTHR37937">
    <property type="entry name" value="CONJUGATIVE TRANSFER: DNA TRANSPORT"/>
    <property type="match status" value="1"/>
</dbReference>
<dbReference type="AlphaFoldDB" id="A0A923E8F0"/>
<dbReference type="CDD" id="cd01127">
    <property type="entry name" value="TrwB_TraG_TraD_VirD4"/>
    <property type="match status" value="1"/>
</dbReference>
<sequence length="553" mass="59313">MSLRDDMRTWDGQTLLFVGGTVVAFCAAGVVWAGARLWSWHSGQAAPAKPFEVLAAVVRGDLPRAVLVWSLGVALLVGCVFVGAGAVSARMTGRRRGDRAARLAGSGSDIHALTRQAAAKKAERLRVAGPVVGLPIGRSVVGGVELVSSFEDVGINISGPRTGKTTCWVVPRIFAAPGAVVATSNKRDIVDSTRKKRADRGRVWVFDPQGICDEERSWWWNPLRQVTNAVEAKDLAQVFVDSTRAANATTNAYFDGAARDVVTALLLAGGRGDKSLRDVYRWVTDPDDREPLRILERSGEQMVYQSLAANMSLVAETRSGVYGSAGQILSFLLNEEALAWVEPGGVEFLPEEFVASTDTLYCLSQEGKGSAAPIVTALTVAVVQAALLHAKGQPNGRMATPMLIELDEAANVCRWRDLPDLYSHFGSRGICVDTILQSWSQGAHAWGDAGIRKLWSASNVKVYGGGVSERDFLAQLSDLIGVHYVDSRSMSTSAQGRSTSTSRESQQRPIATVADLQALPAGRAWVFASGTPALLAALIPYWKTEKKEKGAHA</sequence>
<evidence type="ECO:0000313" key="8">
    <source>
        <dbReference type="EMBL" id="MBB6335446.1"/>
    </source>
</evidence>
<dbReference type="EMBL" id="JACHMK010000001">
    <property type="protein sequence ID" value="MBB6335446.1"/>
    <property type="molecule type" value="Genomic_DNA"/>
</dbReference>
<dbReference type="InterPro" id="IPR051539">
    <property type="entry name" value="T4SS-coupling_protein"/>
</dbReference>
<keyword evidence="5 6" id="KW-0472">Membrane</keyword>
<keyword evidence="3 6" id="KW-0812">Transmembrane</keyword>
<evidence type="ECO:0000259" key="7">
    <source>
        <dbReference type="Pfam" id="PF12696"/>
    </source>
</evidence>
<evidence type="ECO:0000256" key="4">
    <source>
        <dbReference type="ARBA" id="ARBA00022989"/>
    </source>
</evidence>
<gene>
    <name evidence="8" type="ORF">HD592_002011</name>
</gene>
<dbReference type="PANTHER" id="PTHR37937:SF1">
    <property type="entry name" value="CONJUGATIVE TRANSFER: DNA TRANSPORT"/>
    <property type="match status" value="1"/>
</dbReference>
<dbReference type="Gene3D" id="3.40.50.300">
    <property type="entry name" value="P-loop containing nucleotide triphosphate hydrolases"/>
    <property type="match status" value="1"/>
</dbReference>
<organism evidence="8 9">
    <name type="scientific">Schaalia hyovaginalis</name>
    <dbReference type="NCBI Taxonomy" id="29316"/>
    <lineage>
        <taxon>Bacteria</taxon>
        <taxon>Bacillati</taxon>
        <taxon>Actinomycetota</taxon>
        <taxon>Actinomycetes</taxon>
        <taxon>Actinomycetales</taxon>
        <taxon>Actinomycetaceae</taxon>
        <taxon>Schaalia</taxon>
    </lineage>
</organism>